<dbReference type="AlphaFoldDB" id="A0AAV5G4R2"/>
<name>A0AAV5G4R2_CORAM</name>
<evidence type="ECO:0000313" key="2">
    <source>
        <dbReference type="EMBL" id="GJN41599.1"/>
    </source>
</evidence>
<evidence type="ECO:0000256" key="1">
    <source>
        <dbReference type="SAM" id="Phobius"/>
    </source>
</evidence>
<sequence length="146" mass="16050">MRYRVRRRVNQLIVTLYAAALLASAAMVVGPLINDIKIAADPQRALGTITGVDWMRTAVEYQDADGIYYQPSSGLLYPTGLAPGQQVWVTFAGDNPELVKVEGREWTLSIIPAISVAVISSIIAGGTWWLVNYRRTKKSVPETAEE</sequence>
<keyword evidence="1" id="KW-0472">Membrane</keyword>
<proteinExistence type="predicted"/>
<keyword evidence="1" id="KW-0812">Transmembrane</keyword>
<organism evidence="2 3">
    <name type="scientific">Corynebacterium ammoniagenes</name>
    <name type="common">Brevibacterium ammoniagenes</name>
    <dbReference type="NCBI Taxonomy" id="1697"/>
    <lineage>
        <taxon>Bacteria</taxon>
        <taxon>Bacillati</taxon>
        <taxon>Actinomycetota</taxon>
        <taxon>Actinomycetes</taxon>
        <taxon>Mycobacteriales</taxon>
        <taxon>Corynebacteriaceae</taxon>
        <taxon>Corynebacterium</taxon>
    </lineage>
</organism>
<protein>
    <submittedName>
        <fullName evidence="2">Membrane protein</fullName>
    </submittedName>
</protein>
<keyword evidence="1" id="KW-1133">Transmembrane helix</keyword>
<accession>A0AAV5G4R2</accession>
<dbReference type="Proteomes" id="UP001054925">
    <property type="component" value="Unassembled WGS sequence"/>
</dbReference>
<gene>
    <name evidence="2" type="ORF">CAT723_00780</name>
</gene>
<reference evidence="2" key="1">
    <citation type="submission" date="2021-12" db="EMBL/GenBank/DDBJ databases">
        <title>Draft genome sequence of Corynebacterium ammoniagenes strain T-723.</title>
        <authorList>
            <person name="Matsuzawa M."/>
            <person name="Hiratani M."/>
            <person name="Abe I."/>
            <person name="Tsuji Y."/>
            <person name="Nakamura J."/>
        </authorList>
    </citation>
    <scope>NUCLEOTIDE SEQUENCE</scope>
    <source>
        <strain evidence="2">T-723</strain>
    </source>
</reference>
<feature type="transmembrane region" description="Helical" evidence="1">
    <location>
        <begin position="106"/>
        <end position="131"/>
    </location>
</feature>
<comment type="caution">
    <text evidence="2">The sequence shown here is derived from an EMBL/GenBank/DDBJ whole genome shotgun (WGS) entry which is preliminary data.</text>
</comment>
<evidence type="ECO:0000313" key="3">
    <source>
        <dbReference type="Proteomes" id="UP001054925"/>
    </source>
</evidence>
<dbReference type="EMBL" id="BQKK01000001">
    <property type="protein sequence ID" value="GJN41599.1"/>
    <property type="molecule type" value="Genomic_DNA"/>
</dbReference>
<dbReference type="RefSeq" id="WP_003848022.1">
    <property type="nucleotide sequence ID" value="NZ_BQKK01000001.1"/>
</dbReference>
<feature type="transmembrane region" description="Helical" evidence="1">
    <location>
        <begin position="12"/>
        <end position="33"/>
    </location>
</feature>